<evidence type="ECO:0000256" key="3">
    <source>
        <dbReference type="ARBA" id="ARBA00022895"/>
    </source>
</evidence>
<accession>A0A834V9Z4</accession>
<feature type="domain" description="TERF2-interacting telomeric protein 1 Myb" evidence="6">
    <location>
        <begin position="484"/>
        <end position="541"/>
    </location>
</feature>
<gene>
    <name evidence="7" type="ORF">SSS_6722</name>
</gene>
<dbReference type="EMBL" id="WVUK01000065">
    <property type="protein sequence ID" value="KAF7488926.1"/>
    <property type="molecule type" value="Genomic_DNA"/>
</dbReference>
<name>A0A834V9Z4_SARSC</name>
<comment type="subunit">
    <text evidence="5">Homodimer.</text>
</comment>
<feature type="domain" description="TERF2-interacting telomeric protein 1 Myb" evidence="6">
    <location>
        <begin position="367"/>
        <end position="421"/>
    </location>
</feature>
<evidence type="ECO:0000256" key="2">
    <source>
        <dbReference type="ARBA" id="ARBA00022454"/>
    </source>
</evidence>
<evidence type="ECO:0000313" key="8">
    <source>
        <dbReference type="EnsemblMetazoa" id="KAF7488926.1"/>
    </source>
</evidence>
<dbReference type="Gene3D" id="1.10.10.60">
    <property type="entry name" value="Homeodomain-like"/>
    <property type="match status" value="2"/>
</dbReference>
<dbReference type="GO" id="GO:0010833">
    <property type="term" value="P:telomere maintenance via telomere lengthening"/>
    <property type="evidence" value="ECO:0007669"/>
    <property type="project" value="UniProtKB-UniRule"/>
</dbReference>
<dbReference type="GO" id="GO:0070187">
    <property type="term" value="C:shelterin complex"/>
    <property type="evidence" value="ECO:0007669"/>
    <property type="project" value="TreeGrafter"/>
</dbReference>
<organism evidence="7">
    <name type="scientific">Sarcoptes scabiei</name>
    <name type="common">Itch mite</name>
    <name type="synonym">Acarus scabiei</name>
    <dbReference type="NCBI Taxonomy" id="52283"/>
    <lineage>
        <taxon>Eukaryota</taxon>
        <taxon>Metazoa</taxon>
        <taxon>Ecdysozoa</taxon>
        <taxon>Arthropoda</taxon>
        <taxon>Chelicerata</taxon>
        <taxon>Arachnida</taxon>
        <taxon>Acari</taxon>
        <taxon>Acariformes</taxon>
        <taxon>Sarcoptiformes</taxon>
        <taxon>Astigmata</taxon>
        <taxon>Psoroptidia</taxon>
        <taxon>Sarcoptoidea</taxon>
        <taxon>Sarcoptidae</taxon>
        <taxon>Sarcoptinae</taxon>
        <taxon>Sarcoptes</taxon>
    </lineage>
</organism>
<comment type="function">
    <text evidence="5">Acts both as a regulator of telomere function and as a transcription regulator. Involved in the regulation of telomere length and protection as a component of the shelterin complex (telosome). Does not bind DNA directly: recruited to telomeric double-stranded 5'-TTAGGG-3' repeats via its interaction with terf2. Independently of its function in telomeres, also acts as a transcription regulator: recruited to extratelomeric 5'-TTAGGG-3' sites via its association with terf2 or other factors, and regulates gene expression.</text>
</comment>
<sequence length="580" mass="68383">MDDNELRKTFGELFCHYFGNHFIRKHLRIDLDSKLFEKQIVKHVLSEDFLSDKLISPKFWMNVTDKIDSKFTYKRLSIKNKITWKRIARKFFISIMPNHSYYRINHFYVEKYDESLRMIFLKHQFNCTNDLIKFLYEEDSMEVSSLDISFDTSNNDRKIQTPVKNRDSSKQTDQFNIENDTYSKTRVGTISKKLNTSIDEKQDPEIESPCLHKLETMIEVVEEKSNNTENVSLEPKKISCSSRSSTPSLNEIIEITNNLIDNLTKQSEIEKDCTSDESLIYDEKSEINLKKNSESLLAPKRKKTKKSQTLKNKIKLRKIADGEELDEFLQTSEFNQNFSPKQDNDLNLKAEFNNQNYFRANNLKLPYTEEEDFLILRYIITTNRYSEIKGKKLWIDMENDRICPNRTWQSMKERYRRIIAPNLPCRAEAFQISSHIVEYLLTNTGPIDRQSLKNRIRSSVSQSSLDISLSETSTKNTSRILSGYSLAEDLEIIKFLYDTTETGFKGKKIWSKLAKHSIAAGGRERSWQSLKERFLKRILPKIYTYDNITYDRTMEILNECKSKLDNYDKVVENLESKFQK</sequence>
<keyword evidence="9" id="KW-1185">Reference proteome</keyword>
<dbReference type="GO" id="GO:0042162">
    <property type="term" value="F:telomeric DNA binding"/>
    <property type="evidence" value="ECO:0007669"/>
    <property type="project" value="TreeGrafter"/>
</dbReference>
<dbReference type="Proteomes" id="UP000070412">
    <property type="component" value="Unassembled WGS sequence"/>
</dbReference>
<keyword evidence="5" id="KW-0805">Transcription regulation</keyword>
<keyword evidence="4 5" id="KW-0539">Nucleus</keyword>
<evidence type="ECO:0000256" key="5">
    <source>
        <dbReference type="RuleBase" id="RU367107"/>
    </source>
</evidence>
<dbReference type="PANTHER" id="PTHR16466">
    <property type="entry name" value="TELOMERE REPEAT-BINDING FACTOR 2-INTERACTING PROTEIN 1"/>
    <property type="match status" value="1"/>
</dbReference>
<dbReference type="GO" id="GO:0031848">
    <property type="term" value="P:protection from non-homologous end joining at telomere"/>
    <property type="evidence" value="ECO:0007669"/>
    <property type="project" value="TreeGrafter"/>
</dbReference>
<dbReference type="AlphaFoldDB" id="A0A834V9Z4"/>
<keyword evidence="5" id="KW-0010">Activator</keyword>
<keyword evidence="5" id="KW-0804">Transcription</keyword>
<comment type="subcellular location">
    <subcellularLocation>
        <location evidence="5">Nucleus</location>
    </subcellularLocation>
    <subcellularLocation>
        <location evidence="5">Chromosome</location>
        <location evidence="5">Telomere</location>
    </subcellularLocation>
</comment>
<dbReference type="OrthoDB" id="6516080at2759"/>
<protein>
    <recommendedName>
        <fullName evidence="5">Telomeric repeat-binding factor 2-interacting protein 1</fullName>
        <shortName evidence="5">TERF2-interacting telomeric protein 1</shortName>
    </recommendedName>
    <alternativeName>
        <fullName evidence="5">Repressor/activator protein 1 homolog</fullName>
    </alternativeName>
</protein>
<evidence type="ECO:0000256" key="4">
    <source>
        <dbReference type="ARBA" id="ARBA00023242"/>
    </source>
</evidence>
<keyword evidence="3 5" id="KW-0779">Telomere</keyword>
<dbReference type="EnsemblMetazoa" id="SSS_6722s_mrna">
    <property type="protein sequence ID" value="KAF7488926.1"/>
    <property type="gene ID" value="SSS_6722"/>
</dbReference>
<dbReference type="Pfam" id="PF08914">
    <property type="entry name" value="Myb_Rap1"/>
    <property type="match status" value="2"/>
</dbReference>
<reference evidence="9" key="1">
    <citation type="journal article" date="2020" name="PLoS Negl. Trop. Dis.">
        <title>High-quality nuclear genome for Sarcoptes scabiei-A critical resource for a neglected parasite.</title>
        <authorList>
            <person name="Korhonen P.K."/>
            <person name="Gasser R.B."/>
            <person name="Ma G."/>
            <person name="Wang T."/>
            <person name="Stroehlein A.J."/>
            <person name="Young N.D."/>
            <person name="Ang C.S."/>
            <person name="Fernando D.D."/>
            <person name="Lu H.C."/>
            <person name="Taylor S."/>
            <person name="Reynolds S.L."/>
            <person name="Mofiz E."/>
            <person name="Najaraj S.H."/>
            <person name="Gowda H."/>
            <person name="Madugundu A."/>
            <person name="Renuse S."/>
            <person name="Holt D."/>
            <person name="Pandey A."/>
            <person name="Papenfuss A.T."/>
            <person name="Fischer K."/>
        </authorList>
    </citation>
    <scope>NUCLEOTIDE SEQUENCE [LARGE SCALE GENOMIC DNA]</scope>
</reference>
<evidence type="ECO:0000259" key="6">
    <source>
        <dbReference type="Pfam" id="PF08914"/>
    </source>
</evidence>
<reference evidence="8" key="3">
    <citation type="submission" date="2022-06" db="UniProtKB">
        <authorList>
            <consortium name="EnsemblMetazoa"/>
        </authorList>
    </citation>
    <scope>IDENTIFICATION</scope>
</reference>
<dbReference type="PANTHER" id="PTHR16466:SF6">
    <property type="entry name" value="TELOMERIC REPEAT-BINDING FACTOR 2-INTERACTING PROTEIN 1"/>
    <property type="match status" value="1"/>
</dbReference>
<evidence type="ECO:0000313" key="9">
    <source>
        <dbReference type="Proteomes" id="UP000070412"/>
    </source>
</evidence>
<comment type="similarity">
    <text evidence="1 5">Belongs to the RAP1 family.</text>
</comment>
<evidence type="ECO:0000256" key="1">
    <source>
        <dbReference type="ARBA" id="ARBA00010467"/>
    </source>
</evidence>
<dbReference type="InterPro" id="IPR015010">
    <property type="entry name" value="TERF2IP_Myb"/>
</dbReference>
<reference evidence="7" key="2">
    <citation type="submission" date="2020-01" db="EMBL/GenBank/DDBJ databases">
        <authorList>
            <person name="Korhonen P.K.K."/>
            <person name="Guangxu M.G."/>
            <person name="Wang T.W."/>
            <person name="Stroehlein A.J.S."/>
            <person name="Young N.D."/>
            <person name="Ang C.-S.A."/>
            <person name="Fernando D.W.F."/>
            <person name="Lu H.L."/>
            <person name="Taylor S.T."/>
            <person name="Ehtesham M.E.M."/>
            <person name="Najaraj S.H.N."/>
            <person name="Harsha G.H.G."/>
            <person name="Madugundu A.M."/>
            <person name="Renuse S.R."/>
            <person name="Holt D.H."/>
            <person name="Pandey A.P."/>
            <person name="Papenfuss A.P."/>
            <person name="Gasser R.B.G."/>
            <person name="Fischer K.F."/>
        </authorList>
    </citation>
    <scope>NUCLEOTIDE SEQUENCE</scope>
    <source>
        <strain evidence="7">SSS_KF_BRIS2020</strain>
    </source>
</reference>
<evidence type="ECO:0000313" key="7">
    <source>
        <dbReference type="EMBL" id="KAF7488926.1"/>
    </source>
</evidence>
<dbReference type="CDD" id="cd11655">
    <property type="entry name" value="rap1_myb-like"/>
    <property type="match status" value="1"/>
</dbReference>
<dbReference type="InterPro" id="IPR039595">
    <property type="entry name" value="TE2IP/Rap1"/>
</dbReference>
<keyword evidence="2 5" id="KW-0158">Chromosome</keyword>
<dbReference type="InterPro" id="IPR009057">
    <property type="entry name" value="Homeodomain-like_sf"/>
</dbReference>
<proteinExistence type="inferred from homology"/>
<dbReference type="GO" id="GO:0006355">
    <property type="term" value="P:regulation of DNA-templated transcription"/>
    <property type="evidence" value="ECO:0007669"/>
    <property type="project" value="UniProtKB-UniRule"/>
</dbReference>
<dbReference type="SUPFAM" id="SSF46689">
    <property type="entry name" value="Homeodomain-like"/>
    <property type="match status" value="2"/>
</dbReference>